<organism evidence="1 2">
    <name type="scientific">Tenebrio molitor</name>
    <name type="common">Yellow mealworm beetle</name>
    <dbReference type="NCBI Taxonomy" id="7067"/>
    <lineage>
        <taxon>Eukaryota</taxon>
        <taxon>Metazoa</taxon>
        <taxon>Ecdysozoa</taxon>
        <taxon>Arthropoda</taxon>
        <taxon>Hexapoda</taxon>
        <taxon>Insecta</taxon>
        <taxon>Pterygota</taxon>
        <taxon>Neoptera</taxon>
        <taxon>Endopterygota</taxon>
        <taxon>Coleoptera</taxon>
        <taxon>Polyphaga</taxon>
        <taxon>Cucujiformia</taxon>
        <taxon>Tenebrionidae</taxon>
        <taxon>Tenebrio</taxon>
    </lineage>
</organism>
<gene>
    <name evidence="1" type="ORF">GEV33_010366</name>
</gene>
<keyword evidence="2" id="KW-1185">Reference proteome</keyword>
<dbReference type="AlphaFoldDB" id="A0A8J6H5U2"/>
<evidence type="ECO:0000313" key="2">
    <source>
        <dbReference type="Proteomes" id="UP000719412"/>
    </source>
</evidence>
<comment type="caution">
    <text evidence="1">The sequence shown here is derived from an EMBL/GenBank/DDBJ whole genome shotgun (WGS) entry which is preliminary data.</text>
</comment>
<proteinExistence type="predicted"/>
<accession>A0A8J6H5U2</accession>
<reference evidence="1" key="2">
    <citation type="submission" date="2021-08" db="EMBL/GenBank/DDBJ databases">
        <authorList>
            <person name="Eriksson T."/>
        </authorList>
    </citation>
    <scope>NUCLEOTIDE SEQUENCE</scope>
    <source>
        <strain evidence="1">Stoneville</strain>
        <tissue evidence="1">Whole head</tissue>
    </source>
</reference>
<dbReference type="EMBL" id="JABDTM020026066">
    <property type="protein sequence ID" value="KAH0812425.1"/>
    <property type="molecule type" value="Genomic_DNA"/>
</dbReference>
<dbReference type="Proteomes" id="UP000719412">
    <property type="component" value="Unassembled WGS sequence"/>
</dbReference>
<reference evidence="1" key="1">
    <citation type="journal article" date="2020" name="J Insects Food Feed">
        <title>The yellow mealworm (Tenebrio molitor) genome: a resource for the emerging insects as food and feed industry.</title>
        <authorList>
            <person name="Eriksson T."/>
            <person name="Andere A."/>
            <person name="Kelstrup H."/>
            <person name="Emery V."/>
            <person name="Picard C."/>
        </authorList>
    </citation>
    <scope>NUCLEOTIDE SEQUENCE</scope>
    <source>
        <strain evidence="1">Stoneville</strain>
        <tissue evidence="1">Whole head</tissue>
    </source>
</reference>
<protein>
    <submittedName>
        <fullName evidence="1">Uncharacterized protein</fullName>
    </submittedName>
</protein>
<evidence type="ECO:0000313" key="1">
    <source>
        <dbReference type="EMBL" id="KAH0812425.1"/>
    </source>
</evidence>
<sequence>MESLLICYMRTGAVMLRHNHHGDGVRWAVRRHMLPAPRRRRPTDLSRREDKLAQFFGDATCLSALKVATTSPKDFFRTVGDVVVTEKAKQRTKDYDVDENQVSSNFTNFEHAPGSRAEIKIVIAKAEFSMVLLHTLIQHSRVLKWKSFHRPQNSPIRRKRDPFLENSINFRRRCNDYNNNVQRL</sequence>
<name>A0A8J6H5U2_TENMO</name>